<dbReference type="HOGENOM" id="CLU_043074_1_0_1"/>
<gene>
    <name evidence="4" type="ORF">PFICI_11830</name>
</gene>
<dbReference type="KEGG" id="pfy:PFICI_11830"/>
<dbReference type="RefSeq" id="XP_007838602.1">
    <property type="nucleotide sequence ID" value="XM_007840411.1"/>
</dbReference>
<dbReference type="InterPro" id="IPR027417">
    <property type="entry name" value="P-loop_NTPase"/>
</dbReference>
<dbReference type="OMA" id="WRTEPFG"/>
<dbReference type="OrthoDB" id="2881954at2759"/>
<evidence type="ECO:0000256" key="1">
    <source>
        <dbReference type="ARBA" id="ARBA00022741"/>
    </source>
</evidence>
<dbReference type="GO" id="GO:0005524">
    <property type="term" value="F:ATP binding"/>
    <property type="evidence" value="ECO:0007669"/>
    <property type="project" value="UniProtKB-KW"/>
</dbReference>
<accession>W3WRG4</accession>
<feature type="domain" description="Zeta toxin" evidence="3">
    <location>
        <begin position="42"/>
        <end position="235"/>
    </location>
</feature>
<sequence>MAVTESYVESFKLSDAESRRIFLEQIVPKYLGHLQSPDNVGHEDRPPLAVFIIGQLGAGKTRAAPTIKQVMQGRRGEPAHLIANKYKEFHSSWEQLLSEKPMHASMVTKADDRAWLAMGVAHAMERRADVLAEMACRFPEDFCELTQTLHDAGYRVEVMILAVPEALSWIGVLTRYNNDHLREREQSDRSWGLPQLPHDETCANLVNAARFVDESSAVDQVVVVRRGNLVAYTNEKVNGSWVKKGSAVDALLFERNCGILPAEQRAAEEDIKELQKDGSTIPKSSIPEIGHLTSFFDITSDERQLRDLALPRISTANVRFGTQVDLSLGLDIP</sequence>
<protein>
    <recommendedName>
        <fullName evidence="3">Zeta toxin domain-containing protein</fullName>
    </recommendedName>
</protein>
<evidence type="ECO:0000256" key="2">
    <source>
        <dbReference type="ARBA" id="ARBA00022840"/>
    </source>
</evidence>
<keyword evidence="1" id="KW-0547">Nucleotide-binding</keyword>
<organism evidence="4 5">
    <name type="scientific">Pestalotiopsis fici (strain W106-1 / CGMCC3.15140)</name>
    <dbReference type="NCBI Taxonomy" id="1229662"/>
    <lineage>
        <taxon>Eukaryota</taxon>
        <taxon>Fungi</taxon>
        <taxon>Dikarya</taxon>
        <taxon>Ascomycota</taxon>
        <taxon>Pezizomycotina</taxon>
        <taxon>Sordariomycetes</taxon>
        <taxon>Xylariomycetidae</taxon>
        <taxon>Amphisphaeriales</taxon>
        <taxon>Sporocadaceae</taxon>
        <taxon>Pestalotiopsis</taxon>
    </lineage>
</organism>
<reference evidence="5" key="1">
    <citation type="journal article" date="2015" name="BMC Genomics">
        <title>Genomic and transcriptomic analysis of the endophytic fungus Pestalotiopsis fici reveals its lifestyle and high potential for synthesis of natural products.</title>
        <authorList>
            <person name="Wang X."/>
            <person name="Zhang X."/>
            <person name="Liu L."/>
            <person name="Xiang M."/>
            <person name="Wang W."/>
            <person name="Sun X."/>
            <person name="Che Y."/>
            <person name="Guo L."/>
            <person name="Liu G."/>
            <person name="Guo L."/>
            <person name="Wang C."/>
            <person name="Yin W.B."/>
            <person name="Stadler M."/>
            <person name="Zhang X."/>
            <person name="Liu X."/>
        </authorList>
    </citation>
    <scope>NUCLEOTIDE SEQUENCE [LARGE SCALE GENOMIC DNA]</scope>
    <source>
        <strain evidence="5">W106-1 / CGMCC3.15140</strain>
    </source>
</reference>
<dbReference type="InParanoid" id="W3WRG4"/>
<dbReference type="Pfam" id="PF06414">
    <property type="entry name" value="Zeta_toxin"/>
    <property type="match status" value="1"/>
</dbReference>
<evidence type="ECO:0000259" key="3">
    <source>
        <dbReference type="Pfam" id="PF06414"/>
    </source>
</evidence>
<proteinExistence type="predicted"/>
<dbReference type="AlphaFoldDB" id="W3WRG4"/>
<keyword evidence="5" id="KW-1185">Reference proteome</keyword>
<evidence type="ECO:0000313" key="4">
    <source>
        <dbReference type="EMBL" id="ETS76443.1"/>
    </source>
</evidence>
<dbReference type="eggNOG" id="ENOG502RKKK">
    <property type="taxonomic scope" value="Eukaryota"/>
</dbReference>
<dbReference type="Proteomes" id="UP000030651">
    <property type="component" value="Unassembled WGS sequence"/>
</dbReference>
<dbReference type="EMBL" id="KI912117">
    <property type="protein sequence ID" value="ETS76443.1"/>
    <property type="molecule type" value="Genomic_DNA"/>
</dbReference>
<dbReference type="InterPro" id="IPR010488">
    <property type="entry name" value="Zeta_toxin_domain"/>
</dbReference>
<name>W3WRG4_PESFW</name>
<keyword evidence="2" id="KW-0067">ATP-binding</keyword>
<dbReference type="Gene3D" id="3.40.50.300">
    <property type="entry name" value="P-loop containing nucleotide triphosphate hydrolases"/>
    <property type="match status" value="1"/>
</dbReference>
<evidence type="ECO:0000313" key="5">
    <source>
        <dbReference type="Proteomes" id="UP000030651"/>
    </source>
</evidence>
<dbReference type="GO" id="GO:0016301">
    <property type="term" value="F:kinase activity"/>
    <property type="evidence" value="ECO:0007669"/>
    <property type="project" value="InterPro"/>
</dbReference>
<dbReference type="GeneID" id="19276843"/>